<dbReference type="Proteomes" id="UP000464624">
    <property type="component" value="Chromosome"/>
</dbReference>
<organism evidence="2 3">
    <name type="scientific">Mycobacterium xenopi</name>
    <dbReference type="NCBI Taxonomy" id="1789"/>
    <lineage>
        <taxon>Bacteria</taxon>
        <taxon>Bacillati</taxon>
        <taxon>Actinomycetota</taxon>
        <taxon>Actinomycetes</taxon>
        <taxon>Mycobacteriales</taxon>
        <taxon>Mycobacteriaceae</taxon>
        <taxon>Mycobacterium</taxon>
    </lineage>
</organism>
<dbReference type="PANTHER" id="PTHR30390:SF6">
    <property type="entry name" value="DNAA INITIATOR-ASSOCIATING PROTEIN DIAA"/>
    <property type="match status" value="1"/>
</dbReference>
<dbReference type="PANTHER" id="PTHR30390">
    <property type="entry name" value="SEDOHEPTULOSE 7-PHOSPHATE ISOMERASE / DNAA INITIATOR-ASSOCIATING FACTOR FOR REPLICATION INITIATION"/>
    <property type="match status" value="1"/>
</dbReference>
<proteinExistence type="predicted"/>
<dbReference type="InterPro" id="IPR046348">
    <property type="entry name" value="SIS_dom_sf"/>
</dbReference>
<dbReference type="InterPro" id="IPR001347">
    <property type="entry name" value="SIS_dom"/>
</dbReference>
<dbReference type="Pfam" id="PF13580">
    <property type="entry name" value="SIS_2"/>
    <property type="match status" value="1"/>
</dbReference>
<feature type="domain" description="SIS" evidence="1">
    <location>
        <begin position="60"/>
        <end position="218"/>
    </location>
</feature>
<dbReference type="SUPFAM" id="SSF53697">
    <property type="entry name" value="SIS domain"/>
    <property type="match status" value="1"/>
</dbReference>
<dbReference type="AlphaFoldDB" id="A0AAD1GWW0"/>
<evidence type="ECO:0000259" key="1">
    <source>
        <dbReference type="PROSITE" id="PS51464"/>
    </source>
</evidence>
<evidence type="ECO:0000313" key="2">
    <source>
        <dbReference type="EMBL" id="BBU20746.1"/>
    </source>
</evidence>
<dbReference type="GO" id="GO:1901135">
    <property type="term" value="P:carbohydrate derivative metabolic process"/>
    <property type="evidence" value="ECO:0007669"/>
    <property type="project" value="InterPro"/>
</dbReference>
<dbReference type="KEGG" id="mxe:MYXE_05350"/>
<gene>
    <name evidence="2" type="primary">gmhA_1</name>
    <name evidence="2" type="ORF">MYXE_05350</name>
</gene>
<dbReference type="PROSITE" id="PS51464">
    <property type="entry name" value="SIS"/>
    <property type="match status" value="1"/>
</dbReference>
<sequence length="218" mass="22997">MTDEATNFLYPFIDAQERDADSLLGDLAASAEAKAAESLALRRSTLEENAELVAIAASEMARRFAAGGRLFTFGNGGSSTDATTLATLFARPPLGKPRPAWSLTADQAVLTALGNDVGFELVFARQLIARAKPGDIAIAMSTSGSSPDLITALGEARRRRMYTIGFAGYDGGSFATGADVDACFVVRSQSVHRIQEAQALLAYQLWLSVLEQGADADG</sequence>
<dbReference type="GO" id="GO:0016853">
    <property type="term" value="F:isomerase activity"/>
    <property type="evidence" value="ECO:0007669"/>
    <property type="project" value="UniProtKB-KW"/>
</dbReference>
<dbReference type="Gene3D" id="3.40.50.10490">
    <property type="entry name" value="Glucose-6-phosphate isomerase like protein, domain 1"/>
    <property type="match status" value="1"/>
</dbReference>
<dbReference type="GO" id="GO:0097367">
    <property type="term" value="F:carbohydrate derivative binding"/>
    <property type="evidence" value="ECO:0007669"/>
    <property type="project" value="InterPro"/>
</dbReference>
<protein>
    <submittedName>
        <fullName evidence="2">Phosphoheptose isomerase</fullName>
    </submittedName>
</protein>
<accession>A0AAD1GWW0</accession>
<dbReference type="InterPro" id="IPR035461">
    <property type="entry name" value="GmhA/DiaA"/>
</dbReference>
<dbReference type="CDD" id="cd05006">
    <property type="entry name" value="SIS_GmhA"/>
    <property type="match status" value="1"/>
</dbReference>
<reference evidence="2 3" key="1">
    <citation type="submission" date="2019-12" db="EMBL/GenBank/DDBJ databases">
        <title>Complete genome sequence of Mycolicibacterium xenopi str. JCM15661T.</title>
        <authorList>
            <person name="Yoshida M."/>
            <person name="Fukano H."/>
            <person name="Asakura T."/>
            <person name="Hoshino Y."/>
        </authorList>
    </citation>
    <scope>NUCLEOTIDE SEQUENCE [LARGE SCALE GENOMIC DNA]</scope>
    <source>
        <strain evidence="2 3">JCM 15661T</strain>
    </source>
</reference>
<name>A0AAD1GWW0_MYCXE</name>
<evidence type="ECO:0000313" key="3">
    <source>
        <dbReference type="Proteomes" id="UP000464624"/>
    </source>
</evidence>
<keyword evidence="2" id="KW-0413">Isomerase</keyword>
<dbReference type="EMBL" id="AP022314">
    <property type="protein sequence ID" value="BBU20746.1"/>
    <property type="molecule type" value="Genomic_DNA"/>
</dbReference>
<dbReference type="InterPro" id="IPR050099">
    <property type="entry name" value="SIS_GmhA/DiaA_subfam"/>
</dbReference>
<dbReference type="RefSeq" id="WP_085197389.1">
    <property type="nucleotide sequence ID" value="NZ_AP022314.1"/>
</dbReference>